<dbReference type="AlphaFoldDB" id="A0A6T5YSB6"/>
<evidence type="ECO:0000256" key="2">
    <source>
        <dbReference type="ARBA" id="ARBA00038211"/>
    </source>
</evidence>
<dbReference type="SUPFAM" id="SSF56112">
    <property type="entry name" value="Protein kinase-like (PK-like)"/>
    <property type="match status" value="1"/>
</dbReference>
<comment type="similarity">
    <text evidence="2">Belongs to the choline/ethanolamine kinase family.</text>
</comment>
<dbReference type="EMBL" id="HBFO01006514">
    <property type="protein sequence ID" value="CAD8813433.1"/>
    <property type="molecule type" value="Transcribed_RNA"/>
</dbReference>
<evidence type="ECO:0000256" key="1">
    <source>
        <dbReference type="ARBA" id="ARBA00037883"/>
    </source>
</evidence>
<comment type="pathway">
    <text evidence="1">Phospholipid metabolism; phosphatidylethanolamine biosynthesis; phosphatidylethanolamine from ethanolamine: step 1/3.</text>
</comment>
<accession>A0A6T5YSB6</accession>
<protein>
    <recommendedName>
        <fullName evidence="3">ethanolamine kinase</fullName>
        <ecNumber evidence="3">2.7.1.82</ecNumber>
    </recommendedName>
</protein>
<evidence type="ECO:0000313" key="4">
    <source>
        <dbReference type="EMBL" id="CAD8813433.1"/>
    </source>
</evidence>
<organism evidence="4">
    <name type="scientific">Ostreococcus mediterraneus</name>
    <dbReference type="NCBI Taxonomy" id="1486918"/>
    <lineage>
        <taxon>Eukaryota</taxon>
        <taxon>Viridiplantae</taxon>
        <taxon>Chlorophyta</taxon>
        <taxon>Mamiellophyceae</taxon>
        <taxon>Mamiellales</taxon>
        <taxon>Bathycoccaceae</taxon>
        <taxon>Ostreococcus</taxon>
    </lineage>
</organism>
<evidence type="ECO:0000256" key="3">
    <source>
        <dbReference type="ARBA" id="ARBA00038874"/>
    </source>
</evidence>
<reference evidence="4" key="1">
    <citation type="submission" date="2021-01" db="EMBL/GenBank/DDBJ databases">
        <authorList>
            <person name="Corre E."/>
            <person name="Pelletier E."/>
            <person name="Niang G."/>
            <person name="Scheremetjew M."/>
            <person name="Finn R."/>
            <person name="Kale V."/>
            <person name="Holt S."/>
            <person name="Cochrane G."/>
            <person name="Meng A."/>
            <person name="Brown T."/>
            <person name="Cohen L."/>
        </authorList>
    </citation>
    <scope>NUCLEOTIDE SEQUENCE</scope>
    <source>
        <strain evidence="4">Clade-D-RCC1621</strain>
    </source>
</reference>
<dbReference type="EC" id="2.7.1.82" evidence="3"/>
<proteinExistence type="inferred from homology"/>
<sequence length="334" mass="37862">MRAGLQKYMAVVQANELGRFKLNRRLVLSRCSLQPDTKIKFESLLGASLETVDIFPVNSGFCNSVYKVESNTGAKIIKLYSETSKLRTESQLRGVADCLLAQVQMSPGVSALSPEGIVHDYIEGAALSESDLCTNLDLAFTVATVLRRLHKLPIPKEYGNEPLIWGWLESMLNCMKMRKPLLPHGITVAKIERELYFLRGKVEAENFDVAFCHGDCKPSNLLVDLESRLWLIDLELAGPNYRGLDLIKLFRTQSNRFSEGDLKMFLSNYCAKDEFLAVKLEHECRICEILSWLEAAMFFATLTSNGEYSDETLSLFEQRWLSFQQSKCSVWSIE</sequence>
<dbReference type="InterPro" id="IPR011009">
    <property type="entry name" value="Kinase-like_dom_sf"/>
</dbReference>
<dbReference type="Gene3D" id="3.90.1200.10">
    <property type="match status" value="1"/>
</dbReference>
<dbReference type="GO" id="GO:0006646">
    <property type="term" value="P:phosphatidylethanolamine biosynthetic process"/>
    <property type="evidence" value="ECO:0007669"/>
    <property type="project" value="TreeGrafter"/>
</dbReference>
<dbReference type="Pfam" id="PF01633">
    <property type="entry name" value="Choline_kinase"/>
    <property type="match status" value="1"/>
</dbReference>
<gene>
    <name evidence="4" type="ORF">OMED0930_LOCUS4528</name>
</gene>
<dbReference type="GO" id="GO:0005737">
    <property type="term" value="C:cytoplasm"/>
    <property type="evidence" value="ECO:0007669"/>
    <property type="project" value="TreeGrafter"/>
</dbReference>
<name>A0A6T5YSB6_9CHLO</name>
<dbReference type="PANTHER" id="PTHR22603">
    <property type="entry name" value="CHOLINE/ETHANOALAMINE KINASE"/>
    <property type="match status" value="1"/>
</dbReference>
<dbReference type="PANTHER" id="PTHR22603:SF66">
    <property type="entry name" value="ETHANOLAMINE KINASE"/>
    <property type="match status" value="1"/>
</dbReference>
<dbReference type="GO" id="GO:0004305">
    <property type="term" value="F:ethanolamine kinase activity"/>
    <property type="evidence" value="ECO:0007669"/>
    <property type="project" value="UniProtKB-EC"/>
</dbReference>